<dbReference type="Gene3D" id="3.65.10.10">
    <property type="entry name" value="Enolpyruvate transferase domain"/>
    <property type="match status" value="1"/>
</dbReference>
<dbReference type="InterPro" id="IPR001986">
    <property type="entry name" value="Enolpyruvate_Tfrase_dom"/>
</dbReference>
<evidence type="ECO:0000313" key="4">
    <source>
        <dbReference type="Proteomes" id="UP001596513"/>
    </source>
</evidence>
<dbReference type="Pfam" id="PF00275">
    <property type="entry name" value="EPSP_synthase"/>
    <property type="match status" value="1"/>
</dbReference>
<protein>
    <recommendedName>
        <fullName evidence="2">Enolpyruvate transferase domain-containing protein</fullName>
    </recommendedName>
</protein>
<dbReference type="EMBL" id="JBHTEK010000001">
    <property type="protein sequence ID" value="MFC7669963.1"/>
    <property type="molecule type" value="Genomic_DNA"/>
</dbReference>
<evidence type="ECO:0000256" key="1">
    <source>
        <dbReference type="ARBA" id="ARBA00022679"/>
    </source>
</evidence>
<dbReference type="RefSeq" id="WP_380205434.1">
    <property type="nucleotide sequence ID" value="NZ_JBHTEK010000001.1"/>
</dbReference>
<dbReference type="InterPro" id="IPR036968">
    <property type="entry name" value="Enolpyruvate_Tfrase_sf"/>
</dbReference>
<accession>A0ABW2UCB8</accession>
<sequence>MAINASLHLTWPGGPLRGTAQLPASKSEANRALILQALAGGGTLGNLSDAHDTQR</sequence>
<reference evidence="4" key="1">
    <citation type="journal article" date="2019" name="Int. J. Syst. Evol. Microbiol.">
        <title>The Global Catalogue of Microorganisms (GCM) 10K type strain sequencing project: providing services to taxonomists for standard genome sequencing and annotation.</title>
        <authorList>
            <consortium name="The Broad Institute Genomics Platform"/>
            <consortium name="The Broad Institute Genome Sequencing Center for Infectious Disease"/>
            <person name="Wu L."/>
            <person name="Ma J."/>
        </authorList>
    </citation>
    <scope>NUCLEOTIDE SEQUENCE [LARGE SCALE GENOMIC DNA]</scope>
    <source>
        <strain evidence="4">JCM 19635</strain>
    </source>
</reference>
<evidence type="ECO:0000259" key="2">
    <source>
        <dbReference type="Pfam" id="PF00275"/>
    </source>
</evidence>
<dbReference type="Proteomes" id="UP001596513">
    <property type="component" value="Unassembled WGS sequence"/>
</dbReference>
<feature type="domain" description="Enolpyruvate transferase" evidence="2">
    <location>
        <begin position="13"/>
        <end position="54"/>
    </location>
</feature>
<evidence type="ECO:0000313" key="3">
    <source>
        <dbReference type="EMBL" id="MFC7669963.1"/>
    </source>
</evidence>
<keyword evidence="1" id="KW-0808">Transferase</keyword>
<dbReference type="SUPFAM" id="SSF55205">
    <property type="entry name" value="EPT/RTPC-like"/>
    <property type="match status" value="1"/>
</dbReference>
<dbReference type="InterPro" id="IPR013792">
    <property type="entry name" value="RNA3'P_cycl/enolpyr_Trfase_a/b"/>
</dbReference>
<gene>
    <name evidence="3" type="ORF">ACFQT0_23305</name>
</gene>
<comment type="caution">
    <text evidence="3">The sequence shown here is derived from an EMBL/GenBank/DDBJ whole genome shotgun (WGS) entry which is preliminary data.</text>
</comment>
<name>A0ABW2UCB8_9BACT</name>
<keyword evidence="4" id="KW-1185">Reference proteome</keyword>
<proteinExistence type="predicted"/>
<organism evidence="3 4">
    <name type="scientific">Hymenobacter humi</name>
    <dbReference type="NCBI Taxonomy" id="1411620"/>
    <lineage>
        <taxon>Bacteria</taxon>
        <taxon>Pseudomonadati</taxon>
        <taxon>Bacteroidota</taxon>
        <taxon>Cytophagia</taxon>
        <taxon>Cytophagales</taxon>
        <taxon>Hymenobacteraceae</taxon>
        <taxon>Hymenobacter</taxon>
    </lineage>
</organism>